<name>A0A2I1DZT4_9GLOM</name>
<dbReference type="VEuPathDB" id="FungiDB:RhiirFUN_015122"/>
<reference evidence="2 3" key="4">
    <citation type="submission" date="2017-10" db="EMBL/GenBank/DDBJ databases">
        <title>Genome analyses suggest a sexual origin of heterokaryosis in a supposedly ancient asexual fungus.</title>
        <authorList>
            <person name="Corradi N."/>
            <person name="Sedzielewska K."/>
            <person name="Noel J."/>
            <person name="Charron P."/>
            <person name="Farinelli L."/>
            <person name="Marton T."/>
            <person name="Kruger M."/>
            <person name="Pelin A."/>
            <person name="Brachmann A."/>
            <person name="Corradi N."/>
        </authorList>
    </citation>
    <scope>NUCLEOTIDE SEQUENCE [LARGE SCALE GENOMIC DNA]</scope>
    <source>
        <strain evidence="2 3">A1</strain>
    </source>
</reference>
<evidence type="ECO:0000313" key="3">
    <source>
        <dbReference type="Proteomes" id="UP000232688"/>
    </source>
</evidence>
<comment type="caution">
    <text evidence="1">The sequence shown here is derived from an EMBL/GenBank/DDBJ whole genome shotgun (WGS) entry which is preliminary data.</text>
</comment>
<accession>A0A2I1DZT4</accession>
<protein>
    <submittedName>
        <fullName evidence="1">Uncharacterized protein</fullName>
    </submittedName>
</protein>
<dbReference type="VEuPathDB" id="FungiDB:RhiirA1_451157"/>
<gene>
    <name evidence="2" type="ORF">RhiirA1_451157</name>
    <name evidence="1" type="ORF">RhiirA5_405591</name>
</gene>
<dbReference type="Proteomes" id="UP000232688">
    <property type="component" value="Unassembled WGS sequence"/>
</dbReference>
<dbReference type="VEuPathDB" id="FungiDB:FUN_022971"/>
<sequence length="212" mass="24761">MVDESTRGQTKNFVLCYQFWNEKDQSPVAILAQLQHIPKCNADTVSETVIKNIQECGLEFKKCVLWVTDNTAYMSGEKKGAVQFAFGKLASNTGFSRQPHPYNLLYLAWKLHDGYDSSDKDKPLNINSQIIKDLYDTKQYLDRHIAHTEFANWFIGEIERNNTPKSYLNDWYLFRSWLLDSKLNIQIRCLVKFAEHFYEPLMQFIVGKDNTL</sequence>
<dbReference type="EMBL" id="LLXJ01000007">
    <property type="protein sequence ID" value="PKC17724.1"/>
    <property type="molecule type" value="Genomic_DNA"/>
</dbReference>
<dbReference type="OrthoDB" id="2414520at2759"/>
<reference evidence="1 4" key="1">
    <citation type="submission" date="2016-04" db="EMBL/GenBank/DDBJ databases">
        <title>Genome analyses suggest a sexual origin of heterokaryosis in a supposedly ancient asexual fungus.</title>
        <authorList>
            <person name="Ropars J."/>
            <person name="Sedzielewska K."/>
            <person name="Noel J."/>
            <person name="Charron P."/>
            <person name="Farinelli L."/>
            <person name="Marton T."/>
            <person name="Kruger M."/>
            <person name="Pelin A."/>
            <person name="Brachmann A."/>
            <person name="Corradi N."/>
        </authorList>
    </citation>
    <scope>NUCLEOTIDE SEQUENCE [LARGE SCALE GENOMIC DNA]</scope>
    <source>
        <strain evidence="1 4">A5</strain>
    </source>
</reference>
<dbReference type="AlphaFoldDB" id="A0A2I1DZT4"/>
<organism evidence="1 4">
    <name type="scientific">Rhizophagus irregularis</name>
    <dbReference type="NCBI Taxonomy" id="588596"/>
    <lineage>
        <taxon>Eukaryota</taxon>
        <taxon>Fungi</taxon>
        <taxon>Fungi incertae sedis</taxon>
        <taxon>Mucoromycota</taxon>
        <taxon>Glomeromycotina</taxon>
        <taxon>Glomeromycetes</taxon>
        <taxon>Glomerales</taxon>
        <taxon>Glomeraceae</taxon>
        <taxon>Rhizophagus</taxon>
    </lineage>
</organism>
<evidence type="ECO:0000313" key="2">
    <source>
        <dbReference type="EMBL" id="PKC73451.1"/>
    </source>
</evidence>
<dbReference type="Proteomes" id="UP000232722">
    <property type="component" value="Unassembled WGS sequence"/>
</dbReference>
<reference evidence="2 3" key="3">
    <citation type="submission" date="2017-10" db="EMBL/GenBank/DDBJ databases">
        <title>Extensive intraspecific genome diversity in a model arbuscular mycorrhizal fungus.</title>
        <authorList>
            <person name="Chen E.C.H."/>
            <person name="Morin E."/>
            <person name="Baudet D."/>
            <person name="Noel J."/>
            <person name="Ndikumana S."/>
            <person name="Charron P."/>
            <person name="St-Onge C."/>
            <person name="Giorgi J."/>
            <person name="Grigoriev I.V."/>
            <person name="Roux C."/>
            <person name="Martin F.M."/>
            <person name="Corradi N."/>
        </authorList>
    </citation>
    <scope>NUCLEOTIDE SEQUENCE [LARGE SCALE GENOMIC DNA]</scope>
    <source>
        <strain evidence="2 3">A1</strain>
    </source>
</reference>
<evidence type="ECO:0000313" key="1">
    <source>
        <dbReference type="EMBL" id="PKC17724.1"/>
    </source>
</evidence>
<evidence type="ECO:0000313" key="4">
    <source>
        <dbReference type="Proteomes" id="UP000232722"/>
    </source>
</evidence>
<reference evidence="1 4" key="2">
    <citation type="submission" date="2017-09" db="EMBL/GenBank/DDBJ databases">
        <title>Extensive intraspecific genome diversity in a model arbuscular mycorrhizal fungus.</title>
        <authorList>
            <person name="Chen E.C."/>
            <person name="Morin E."/>
            <person name="Beaudet D."/>
            <person name="Noel J."/>
            <person name="Ndikumana S."/>
            <person name="Charron P."/>
            <person name="St-Onge C."/>
            <person name="Giorgi J."/>
            <person name="Grigoriev I.V."/>
            <person name="Roux C."/>
            <person name="Martin F.M."/>
            <person name="Corradi N."/>
        </authorList>
    </citation>
    <scope>NUCLEOTIDE SEQUENCE [LARGE SCALE GENOMIC DNA]</scope>
    <source>
        <strain evidence="1 4">A5</strain>
    </source>
</reference>
<proteinExistence type="predicted"/>
<dbReference type="EMBL" id="LLXH01000086">
    <property type="protein sequence ID" value="PKC73451.1"/>
    <property type="molecule type" value="Genomic_DNA"/>
</dbReference>